<name>A0AA37Q4C0_9BACT</name>
<evidence type="ECO:0000313" key="8">
    <source>
        <dbReference type="EMBL" id="GLC24382.1"/>
    </source>
</evidence>
<feature type="binding site" evidence="7">
    <location>
        <position position="72"/>
    </location>
    <ligand>
        <name>Mg(2+)</name>
        <dbReference type="ChEBI" id="CHEBI:18420"/>
        <label>2</label>
    </ligand>
</feature>
<feature type="binding site" evidence="7">
    <location>
        <position position="141"/>
    </location>
    <ligand>
        <name>substrate</name>
    </ligand>
</feature>
<feature type="binding site" evidence="7">
    <location>
        <position position="67"/>
    </location>
    <ligand>
        <name>Mg(2+)</name>
        <dbReference type="ChEBI" id="CHEBI:18420"/>
        <label>1</label>
    </ligand>
</feature>
<comment type="caution">
    <text evidence="8">The sequence shown here is derived from an EMBL/GenBank/DDBJ whole genome shotgun (WGS) entry which is preliminary data.</text>
</comment>
<feature type="binding site" evidence="7">
    <location>
        <position position="57"/>
    </location>
    <ligand>
        <name>substrate</name>
    </ligand>
</feature>
<feature type="binding site" evidence="7">
    <location>
        <position position="72"/>
    </location>
    <ligand>
        <name>Mg(2+)</name>
        <dbReference type="ChEBI" id="CHEBI:18420"/>
        <label>1</label>
    </ligand>
</feature>
<comment type="catalytic activity">
    <reaction evidence="6 7">
        <text>diphosphate + H2O = 2 phosphate + H(+)</text>
        <dbReference type="Rhea" id="RHEA:24576"/>
        <dbReference type="ChEBI" id="CHEBI:15377"/>
        <dbReference type="ChEBI" id="CHEBI:15378"/>
        <dbReference type="ChEBI" id="CHEBI:33019"/>
        <dbReference type="ChEBI" id="CHEBI:43474"/>
        <dbReference type="EC" id="3.6.1.1"/>
    </reaction>
</comment>
<keyword evidence="2 7" id="KW-0963">Cytoplasm</keyword>
<dbReference type="GO" id="GO:0006796">
    <property type="term" value="P:phosphate-containing compound metabolic process"/>
    <property type="evidence" value="ECO:0007669"/>
    <property type="project" value="InterPro"/>
</dbReference>
<proteinExistence type="inferred from homology"/>
<dbReference type="InterPro" id="IPR008162">
    <property type="entry name" value="Pyrophosphatase"/>
</dbReference>
<dbReference type="GO" id="GO:0004427">
    <property type="term" value="F:inorganic diphosphate phosphatase activity"/>
    <property type="evidence" value="ECO:0007669"/>
    <property type="project" value="UniProtKB-UniRule"/>
</dbReference>
<dbReference type="InterPro" id="IPR036649">
    <property type="entry name" value="Pyrophosphatase_sf"/>
</dbReference>
<evidence type="ECO:0000313" key="9">
    <source>
        <dbReference type="Proteomes" id="UP001161325"/>
    </source>
</evidence>
<comment type="similarity">
    <text evidence="7">Belongs to the PPase family.</text>
</comment>
<accession>A0AA37Q4C0</accession>
<dbReference type="SUPFAM" id="SSF50324">
    <property type="entry name" value="Inorganic pyrophosphatase"/>
    <property type="match status" value="1"/>
</dbReference>
<dbReference type="CDD" id="cd00412">
    <property type="entry name" value="pyrophosphatase"/>
    <property type="match status" value="1"/>
</dbReference>
<sequence>MLNPWHDLPPGIHPPDQVTAIIEIPAKSRNKYELCKDSGLLRLDRVLYSAVHYPGDYGFIPRTLHEDGDPMDILVRIQEPTFPGCHIDARPVGVLRMLDKGEPDDKILAVPMHDPHHQEYFDIADLPGHYLKEVEHFFHIYKDLEGKRVEILGWEKSDSAMRLIEESIARYEAKYGVRGPAPDAAAPVLAR</sequence>
<dbReference type="HAMAP" id="MF_00209">
    <property type="entry name" value="Inorganic_PPase"/>
    <property type="match status" value="1"/>
</dbReference>
<dbReference type="Pfam" id="PF00719">
    <property type="entry name" value="Pyrophosphatase"/>
    <property type="match status" value="1"/>
</dbReference>
<reference evidence="8" key="1">
    <citation type="submission" date="2022-08" db="EMBL/GenBank/DDBJ databases">
        <title>Draft genome sequencing of Roseisolibacter agri AW1220.</title>
        <authorList>
            <person name="Tobiishi Y."/>
            <person name="Tonouchi A."/>
        </authorList>
    </citation>
    <scope>NUCLEOTIDE SEQUENCE</scope>
    <source>
        <strain evidence="8">AW1220</strain>
    </source>
</reference>
<evidence type="ECO:0000256" key="1">
    <source>
        <dbReference type="ARBA" id="ARBA00001946"/>
    </source>
</evidence>
<comment type="function">
    <text evidence="7">Catalyzes the hydrolysis of inorganic pyrophosphate (PPi) forming two phosphate ions.</text>
</comment>
<evidence type="ECO:0000256" key="6">
    <source>
        <dbReference type="ARBA" id="ARBA00047820"/>
    </source>
</evidence>
<keyword evidence="3 7" id="KW-0479">Metal-binding</keyword>
<evidence type="ECO:0000256" key="7">
    <source>
        <dbReference type="HAMAP-Rule" id="MF_00209"/>
    </source>
</evidence>
<feature type="binding site" evidence="7">
    <location>
        <position position="45"/>
    </location>
    <ligand>
        <name>substrate</name>
    </ligand>
</feature>
<evidence type="ECO:0000256" key="3">
    <source>
        <dbReference type="ARBA" id="ARBA00022723"/>
    </source>
</evidence>
<keyword evidence="4 7" id="KW-0378">Hydrolase</keyword>
<dbReference type="RefSeq" id="WP_284348832.1">
    <property type="nucleotide sequence ID" value="NZ_BRXS01000001.1"/>
</dbReference>
<protein>
    <recommendedName>
        <fullName evidence="7">Inorganic pyrophosphatase</fullName>
        <ecNumber evidence="7">3.6.1.1</ecNumber>
    </recommendedName>
    <alternativeName>
        <fullName evidence="7">Pyrophosphate phospho-hydrolase</fullName>
        <shortName evidence="7">PPase</shortName>
    </alternativeName>
</protein>
<dbReference type="EMBL" id="BRXS01000001">
    <property type="protein sequence ID" value="GLC24382.1"/>
    <property type="molecule type" value="Genomic_DNA"/>
</dbReference>
<dbReference type="EC" id="3.6.1.1" evidence="7"/>
<keyword evidence="9" id="KW-1185">Reference proteome</keyword>
<comment type="cofactor">
    <cofactor evidence="1 7">
        <name>Mg(2+)</name>
        <dbReference type="ChEBI" id="CHEBI:18420"/>
    </cofactor>
</comment>
<dbReference type="GO" id="GO:0000287">
    <property type="term" value="F:magnesium ion binding"/>
    <property type="evidence" value="ECO:0007669"/>
    <property type="project" value="UniProtKB-UniRule"/>
</dbReference>
<evidence type="ECO:0000256" key="2">
    <source>
        <dbReference type="ARBA" id="ARBA00022490"/>
    </source>
</evidence>
<dbReference type="AlphaFoldDB" id="A0AA37Q4C0"/>
<comment type="subcellular location">
    <subcellularLocation>
        <location evidence="7">Cytoplasm</location>
    </subcellularLocation>
</comment>
<evidence type="ECO:0000256" key="5">
    <source>
        <dbReference type="ARBA" id="ARBA00022842"/>
    </source>
</evidence>
<dbReference type="PROSITE" id="PS00387">
    <property type="entry name" value="PPASE"/>
    <property type="match status" value="1"/>
</dbReference>
<dbReference type="PANTHER" id="PTHR10286">
    <property type="entry name" value="INORGANIC PYROPHOSPHATASE"/>
    <property type="match status" value="1"/>
</dbReference>
<organism evidence="8 9">
    <name type="scientific">Roseisolibacter agri</name>
    <dbReference type="NCBI Taxonomy" id="2014610"/>
    <lineage>
        <taxon>Bacteria</taxon>
        <taxon>Pseudomonadati</taxon>
        <taxon>Gemmatimonadota</taxon>
        <taxon>Gemmatimonadia</taxon>
        <taxon>Gemmatimonadales</taxon>
        <taxon>Gemmatimonadaceae</taxon>
        <taxon>Roseisolibacter</taxon>
    </lineage>
</organism>
<dbReference type="GO" id="GO:0005737">
    <property type="term" value="C:cytoplasm"/>
    <property type="evidence" value="ECO:0007669"/>
    <property type="project" value="UniProtKB-SubCell"/>
</dbReference>
<feature type="binding site" evidence="7">
    <location>
        <position position="104"/>
    </location>
    <ligand>
        <name>Mg(2+)</name>
        <dbReference type="ChEBI" id="CHEBI:18420"/>
        <label>1</label>
    </ligand>
</feature>
<evidence type="ECO:0000256" key="4">
    <source>
        <dbReference type="ARBA" id="ARBA00022801"/>
    </source>
</evidence>
<comment type="subunit">
    <text evidence="7">Homohexamer.</text>
</comment>
<feature type="binding site" evidence="7">
    <location>
        <position position="31"/>
    </location>
    <ligand>
        <name>substrate</name>
    </ligand>
</feature>
<gene>
    <name evidence="7 8" type="primary">ppa</name>
    <name evidence="8" type="ORF">rosag_08950</name>
</gene>
<dbReference type="Proteomes" id="UP001161325">
    <property type="component" value="Unassembled WGS sequence"/>
</dbReference>
<keyword evidence="5 7" id="KW-0460">Magnesium</keyword>
<dbReference type="FunFam" id="3.90.80.10:FF:000003">
    <property type="entry name" value="Inorganic pyrophosphatase"/>
    <property type="match status" value="1"/>
</dbReference>
<dbReference type="Gene3D" id="3.90.80.10">
    <property type="entry name" value="Inorganic pyrophosphatase"/>
    <property type="match status" value="1"/>
</dbReference>